<accession>A0A086AQU3</accession>
<dbReference type="EMBL" id="MUGY01000013">
    <property type="protein sequence ID" value="OXA93607.1"/>
    <property type="molecule type" value="Genomic_DNA"/>
</dbReference>
<evidence type="ECO:0000313" key="4">
    <source>
        <dbReference type="Proteomes" id="UP000028712"/>
    </source>
</evidence>
<keyword evidence="5" id="KW-1185">Reference proteome</keyword>
<evidence type="ECO:0000256" key="1">
    <source>
        <dbReference type="SAM" id="SignalP"/>
    </source>
</evidence>
<dbReference type="RefSeq" id="WP_035619137.1">
    <property type="nucleotide sequence ID" value="NZ_JBEWQG010000002.1"/>
</dbReference>
<gene>
    <name evidence="3" type="ORF">B0A62_12705</name>
    <name evidence="2" type="ORF">IW20_03650</name>
</gene>
<name>A0A086AQU3_FLAHY</name>
<dbReference type="Proteomes" id="UP000198424">
    <property type="component" value="Unassembled WGS sequence"/>
</dbReference>
<dbReference type="OrthoDB" id="1448832at2"/>
<sequence>MKLYYNNMFFRLIIVALMFCSCASDLDFDQTKDLKLEPVFVANLTYFDVKANTFIDNGEEQDVVFNVQDFDVFRDSFFRDNLKKAEFNFEIDNTIARAYIVNFVFLDVDNQVVHHTEIDVPAYTNTPNIVKYTDVFENETLELLKKSVKLEIGITMLPGTPLTKDSPGSLKLRSGATVYFEIK</sequence>
<dbReference type="STRING" id="991.IW20_03650"/>
<evidence type="ECO:0008006" key="6">
    <source>
        <dbReference type="Google" id="ProtNLM"/>
    </source>
</evidence>
<feature type="signal peptide" evidence="1">
    <location>
        <begin position="1"/>
        <end position="23"/>
    </location>
</feature>
<reference evidence="2 4" key="1">
    <citation type="submission" date="2014-07" db="EMBL/GenBank/DDBJ databases">
        <title>Genome of Flavobacterium hydatis DSM 2063.</title>
        <authorList>
            <person name="Pipes S.E."/>
            <person name="Stropko S.J."/>
            <person name="Newman J.D."/>
        </authorList>
    </citation>
    <scope>NUCLEOTIDE SEQUENCE [LARGE SCALE GENOMIC DNA]</scope>
    <source>
        <strain evidence="2 4">DSM 2063</strain>
    </source>
</reference>
<dbReference type="PROSITE" id="PS51257">
    <property type="entry name" value="PROKAR_LIPOPROTEIN"/>
    <property type="match status" value="1"/>
</dbReference>
<evidence type="ECO:0000313" key="5">
    <source>
        <dbReference type="Proteomes" id="UP000198424"/>
    </source>
</evidence>
<dbReference type="eggNOG" id="ENOG50332B6">
    <property type="taxonomic scope" value="Bacteria"/>
</dbReference>
<keyword evidence="1" id="KW-0732">Signal</keyword>
<dbReference type="AlphaFoldDB" id="A0A086AQU3"/>
<reference evidence="3 5" key="2">
    <citation type="submission" date="2016-11" db="EMBL/GenBank/DDBJ databases">
        <title>Whole genomes of Flavobacteriaceae.</title>
        <authorList>
            <person name="Stine C."/>
            <person name="Li C."/>
            <person name="Tadesse D."/>
        </authorList>
    </citation>
    <scope>NUCLEOTIDE SEQUENCE [LARGE SCALE GENOMIC DNA]</scope>
    <source>
        <strain evidence="3 5">ATCC 29551</strain>
    </source>
</reference>
<evidence type="ECO:0000313" key="3">
    <source>
        <dbReference type="EMBL" id="OXA93607.1"/>
    </source>
</evidence>
<comment type="caution">
    <text evidence="2">The sequence shown here is derived from an EMBL/GenBank/DDBJ whole genome shotgun (WGS) entry which is preliminary data.</text>
</comment>
<feature type="chain" id="PRO_5001803061" description="Lipoprotein" evidence="1">
    <location>
        <begin position="24"/>
        <end position="183"/>
    </location>
</feature>
<proteinExistence type="predicted"/>
<protein>
    <recommendedName>
        <fullName evidence="6">Lipoprotein</fullName>
    </recommendedName>
</protein>
<dbReference type="EMBL" id="JPRM01000004">
    <property type="protein sequence ID" value="KFF19057.1"/>
    <property type="molecule type" value="Genomic_DNA"/>
</dbReference>
<organism evidence="2 4">
    <name type="scientific">Flavobacterium hydatis</name>
    <name type="common">Cytophaga aquatilis</name>
    <dbReference type="NCBI Taxonomy" id="991"/>
    <lineage>
        <taxon>Bacteria</taxon>
        <taxon>Pseudomonadati</taxon>
        <taxon>Bacteroidota</taxon>
        <taxon>Flavobacteriia</taxon>
        <taxon>Flavobacteriales</taxon>
        <taxon>Flavobacteriaceae</taxon>
        <taxon>Flavobacterium</taxon>
    </lineage>
</organism>
<evidence type="ECO:0000313" key="2">
    <source>
        <dbReference type="EMBL" id="KFF19057.1"/>
    </source>
</evidence>
<dbReference type="Proteomes" id="UP000028712">
    <property type="component" value="Unassembled WGS sequence"/>
</dbReference>